<evidence type="ECO:0000256" key="1">
    <source>
        <dbReference type="ARBA" id="ARBA00009764"/>
    </source>
</evidence>
<proteinExistence type="inferred from homology"/>
<dbReference type="GO" id="GO:0009421">
    <property type="term" value="C:bacterial-type flagellum filament cap"/>
    <property type="evidence" value="ECO:0007669"/>
    <property type="project" value="InterPro"/>
</dbReference>
<reference evidence="8 9" key="1">
    <citation type="submission" date="2018-06" db="EMBL/GenBank/DDBJ databases">
        <authorList>
            <consortium name="Pathogen Informatics"/>
            <person name="Doyle S."/>
        </authorList>
    </citation>
    <scope>NUCLEOTIDE SEQUENCE [LARGE SCALE GENOMIC DNA]</scope>
    <source>
        <strain evidence="8 9">NCTC11645</strain>
    </source>
</reference>
<evidence type="ECO:0000313" key="9">
    <source>
        <dbReference type="Proteomes" id="UP000254512"/>
    </source>
</evidence>
<dbReference type="STRING" id="673.AL542_05445"/>
<organism evidence="8 9">
    <name type="scientific">Grimontia hollisae</name>
    <name type="common">Vibrio hollisae</name>
    <dbReference type="NCBI Taxonomy" id="673"/>
    <lineage>
        <taxon>Bacteria</taxon>
        <taxon>Pseudomonadati</taxon>
        <taxon>Pseudomonadota</taxon>
        <taxon>Gammaproteobacteria</taxon>
        <taxon>Vibrionales</taxon>
        <taxon>Vibrionaceae</taxon>
        <taxon>Grimontia</taxon>
    </lineage>
</organism>
<sequence>MGVSATGLGSGIDINSIVNKIVEAERSPKQERIVKGLNDVETNISAYGRLKTSLDTMKDLMYDFRRNNTFAARSTVSSNEEAVSASADHQAVTGVYSIDVQQLAQSHKLVSDGLDADTDFGAGQLTLSLGGRTTTIDIDANSSTLLDVVRSINSSANNPGIKASVINDDSGARLILGGDKTGAENQISVTVNAPVSSPLQALAYNPASATNSMNEMQAALDARILIDGLASVTSDTNTFSDAIRGVNIDVAQLTSAPEGSVTIKVEEDRDKVKASLEEFVDAYNAFYQVTKALSKYDPETRQGGPLVGDSVIRSAVNQMRSLFSSPIEGAPNSLRTLSELGISTTMEGRLEINYDLLDKQLTRNYGALEGFFGGNQGFARKLEETVQNFTGVDGAIRNRETSLGDQRIRLQDEQDNLDRRMEDLENRTLKQFSAMDSAMAQMQSQLAAMMSIMPTTTG</sequence>
<dbReference type="InterPro" id="IPR010810">
    <property type="entry name" value="Flagellin_hook_IN_motif"/>
</dbReference>
<dbReference type="KEGG" id="gho:AL542_05445"/>
<keyword evidence="8" id="KW-0969">Cilium</keyword>
<dbReference type="Pfam" id="PF02465">
    <property type="entry name" value="FliD_N"/>
    <property type="match status" value="1"/>
</dbReference>
<comment type="function">
    <text evidence="5">Required for morphogenesis and for the elongation of the flagellar filament by facilitating polymerization of the flagellin monomers at the tip of growing filament. Forms a capping structure, which prevents flagellin subunits (transported through the central channel of the flagellum) from leaking out without polymerization at the distal end.</text>
</comment>
<dbReference type="InterPro" id="IPR010809">
    <property type="entry name" value="FliD_C"/>
</dbReference>
<dbReference type="PANTHER" id="PTHR30288">
    <property type="entry name" value="FLAGELLAR CAP/ASSEMBLY PROTEIN FLID"/>
    <property type="match status" value="1"/>
</dbReference>
<dbReference type="Proteomes" id="UP000254512">
    <property type="component" value="Unassembled WGS sequence"/>
</dbReference>
<keyword evidence="8" id="KW-0282">Flagellum</keyword>
<dbReference type="InterPro" id="IPR040026">
    <property type="entry name" value="FliD"/>
</dbReference>
<comment type="subcellular location">
    <subcellularLocation>
        <location evidence="5">Secreted</location>
    </subcellularLocation>
    <subcellularLocation>
        <location evidence="5">Bacterial flagellum</location>
    </subcellularLocation>
</comment>
<keyword evidence="4 5" id="KW-0975">Bacterial flagellum</keyword>
<comment type="subunit">
    <text evidence="2 5">Homopentamer.</text>
</comment>
<dbReference type="AlphaFoldDB" id="A0A377HKM3"/>
<dbReference type="GO" id="GO:0005576">
    <property type="term" value="C:extracellular region"/>
    <property type="evidence" value="ECO:0007669"/>
    <property type="project" value="UniProtKB-SubCell"/>
</dbReference>
<dbReference type="GO" id="GO:0071973">
    <property type="term" value="P:bacterial-type flagellum-dependent cell motility"/>
    <property type="evidence" value="ECO:0007669"/>
    <property type="project" value="TreeGrafter"/>
</dbReference>
<keyword evidence="3" id="KW-0175">Coiled coil</keyword>
<protein>
    <recommendedName>
        <fullName evidence="5">Flagellar hook-associated protein 2</fullName>
        <shortName evidence="5">HAP2</shortName>
    </recommendedName>
    <alternativeName>
        <fullName evidence="5">Flagellar cap protein</fullName>
    </alternativeName>
</protein>
<dbReference type="Pfam" id="PF07195">
    <property type="entry name" value="FliD_C"/>
    <property type="match status" value="1"/>
</dbReference>
<dbReference type="GO" id="GO:0007155">
    <property type="term" value="P:cell adhesion"/>
    <property type="evidence" value="ECO:0007669"/>
    <property type="project" value="InterPro"/>
</dbReference>
<gene>
    <name evidence="8" type="primary">fliD_2</name>
    <name evidence="8" type="ORF">NCTC11645_01173</name>
</gene>
<feature type="domain" description="Flagellar hook-associated protein 2 N-terminal" evidence="6">
    <location>
        <begin position="10"/>
        <end position="107"/>
    </location>
</feature>
<evidence type="ECO:0000259" key="6">
    <source>
        <dbReference type="Pfam" id="PF02465"/>
    </source>
</evidence>
<dbReference type="InterPro" id="IPR003481">
    <property type="entry name" value="FliD_N"/>
</dbReference>
<dbReference type="RefSeq" id="WP_005506676.1">
    <property type="nucleotide sequence ID" value="NZ_CABMOB010000001.1"/>
</dbReference>
<dbReference type="PANTHER" id="PTHR30288:SF0">
    <property type="entry name" value="FLAGELLAR HOOK-ASSOCIATED PROTEIN 2"/>
    <property type="match status" value="1"/>
</dbReference>
<dbReference type="Pfam" id="PF07196">
    <property type="entry name" value="Flagellin_IN"/>
    <property type="match status" value="1"/>
</dbReference>
<evidence type="ECO:0000256" key="3">
    <source>
        <dbReference type="ARBA" id="ARBA00023054"/>
    </source>
</evidence>
<feature type="domain" description="Flagellar hook-associated protein 2 C-terminal" evidence="7">
    <location>
        <begin position="219"/>
        <end position="444"/>
    </location>
</feature>
<dbReference type="GeneID" id="58895341"/>
<comment type="similarity">
    <text evidence="1 5">Belongs to the FliD family.</text>
</comment>
<keyword evidence="5" id="KW-0964">Secreted</keyword>
<evidence type="ECO:0000259" key="7">
    <source>
        <dbReference type="Pfam" id="PF07195"/>
    </source>
</evidence>
<evidence type="ECO:0000313" key="8">
    <source>
        <dbReference type="EMBL" id="STO56798.1"/>
    </source>
</evidence>
<evidence type="ECO:0000256" key="5">
    <source>
        <dbReference type="RuleBase" id="RU362066"/>
    </source>
</evidence>
<evidence type="ECO:0000256" key="2">
    <source>
        <dbReference type="ARBA" id="ARBA00011255"/>
    </source>
</evidence>
<name>A0A377HKM3_GRIHO</name>
<dbReference type="EMBL" id="UGHD01000002">
    <property type="protein sequence ID" value="STO56798.1"/>
    <property type="molecule type" value="Genomic_DNA"/>
</dbReference>
<keyword evidence="8" id="KW-0966">Cell projection</keyword>
<evidence type="ECO:0000256" key="4">
    <source>
        <dbReference type="ARBA" id="ARBA00023143"/>
    </source>
</evidence>
<dbReference type="GO" id="GO:0009424">
    <property type="term" value="C:bacterial-type flagellum hook"/>
    <property type="evidence" value="ECO:0007669"/>
    <property type="project" value="UniProtKB-UniRule"/>
</dbReference>
<accession>A0A377HKM3</accession>